<dbReference type="EMBL" id="MU838999">
    <property type="protein sequence ID" value="KAK1771035.1"/>
    <property type="molecule type" value="Genomic_DNA"/>
</dbReference>
<keyword evidence="2 6" id="KW-0489">Methyltransferase</keyword>
<feature type="region of interest" description="Disordered" evidence="5">
    <location>
        <begin position="234"/>
        <end position="254"/>
    </location>
</feature>
<keyword evidence="7" id="KW-1185">Reference proteome</keyword>
<dbReference type="InterPro" id="IPR029063">
    <property type="entry name" value="SAM-dependent_MTases_sf"/>
</dbReference>
<dbReference type="GO" id="GO:0008757">
    <property type="term" value="F:S-adenosylmethionine-dependent methyltransferase activity"/>
    <property type="evidence" value="ECO:0007669"/>
    <property type="project" value="InterPro"/>
</dbReference>
<dbReference type="GeneID" id="85312839"/>
<evidence type="ECO:0000256" key="1">
    <source>
        <dbReference type="ARBA" id="ARBA00022553"/>
    </source>
</evidence>
<proteinExistence type="predicted"/>
<evidence type="ECO:0000313" key="6">
    <source>
        <dbReference type="EMBL" id="KAK1771035.1"/>
    </source>
</evidence>
<dbReference type="PANTHER" id="PTHR32183:SF6">
    <property type="entry name" value="CYSTEINE SULFINATE DESULFINASE_CYSTEINE DESULFURASE AND RELATED ENZYMES"/>
    <property type="match status" value="1"/>
</dbReference>
<dbReference type="RefSeq" id="XP_060287248.1">
    <property type="nucleotide sequence ID" value="XM_060429652.1"/>
</dbReference>
<dbReference type="CDD" id="cd02440">
    <property type="entry name" value="AdoMet_MTases"/>
    <property type="match status" value="1"/>
</dbReference>
<dbReference type="Pfam" id="PF05724">
    <property type="entry name" value="TPMT"/>
    <property type="match status" value="1"/>
</dbReference>
<comment type="caution">
    <text evidence="6">The sequence shown here is derived from an EMBL/GenBank/DDBJ whole genome shotgun (WGS) entry which is preliminary data.</text>
</comment>
<name>A0AAJ0C6G0_9PEZI</name>
<accession>A0AAJ0C6G0</accession>
<evidence type="ECO:0000313" key="7">
    <source>
        <dbReference type="Proteomes" id="UP001244011"/>
    </source>
</evidence>
<dbReference type="PROSITE" id="PS51585">
    <property type="entry name" value="SAM_MT_TPMT"/>
    <property type="match status" value="1"/>
</dbReference>
<keyword evidence="4" id="KW-0949">S-adenosyl-L-methionine</keyword>
<dbReference type="PANTHER" id="PTHR32183">
    <property type="match status" value="1"/>
</dbReference>
<evidence type="ECO:0000256" key="4">
    <source>
        <dbReference type="ARBA" id="ARBA00022691"/>
    </source>
</evidence>
<gene>
    <name evidence="6" type="ORF">QBC33DRAFT_555531</name>
</gene>
<protein>
    <submittedName>
        <fullName evidence="6">S-adenosyl-L-methionine-dependent methyltransferase</fullName>
    </submittedName>
</protein>
<dbReference type="SUPFAM" id="SSF53335">
    <property type="entry name" value="S-adenosyl-L-methionine-dependent methyltransferases"/>
    <property type="match status" value="1"/>
</dbReference>
<evidence type="ECO:0000256" key="3">
    <source>
        <dbReference type="ARBA" id="ARBA00022679"/>
    </source>
</evidence>
<evidence type="ECO:0000256" key="5">
    <source>
        <dbReference type="SAM" id="MobiDB-lite"/>
    </source>
</evidence>
<keyword evidence="3" id="KW-0808">Transferase</keyword>
<dbReference type="GO" id="GO:0032259">
    <property type="term" value="P:methylation"/>
    <property type="evidence" value="ECO:0007669"/>
    <property type="project" value="UniProtKB-KW"/>
</dbReference>
<dbReference type="Proteomes" id="UP001244011">
    <property type="component" value="Unassembled WGS sequence"/>
</dbReference>
<evidence type="ECO:0000256" key="2">
    <source>
        <dbReference type="ARBA" id="ARBA00022603"/>
    </source>
</evidence>
<keyword evidence="1" id="KW-0597">Phosphoprotein</keyword>
<dbReference type="InterPro" id="IPR008854">
    <property type="entry name" value="TPMT"/>
</dbReference>
<organism evidence="6 7">
    <name type="scientific">Phialemonium atrogriseum</name>
    <dbReference type="NCBI Taxonomy" id="1093897"/>
    <lineage>
        <taxon>Eukaryota</taxon>
        <taxon>Fungi</taxon>
        <taxon>Dikarya</taxon>
        <taxon>Ascomycota</taxon>
        <taxon>Pezizomycotina</taxon>
        <taxon>Sordariomycetes</taxon>
        <taxon>Sordariomycetidae</taxon>
        <taxon>Cephalothecales</taxon>
        <taxon>Cephalothecaceae</taxon>
        <taxon>Phialemonium</taxon>
    </lineage>
</organism>
<dbReference type="Gene3D" id="3.40.50.150">
    <property type="entry name" value="Vaccinia Virus protein VP39"/>
    <property type="match status" value="1"/>
</dbReference>
<dbReference type="AlphaFoldDB" id="A0AAJ0C6G0"/>
<reference evidence="6" key="1">
    <citation type="submission" date="2023-06" db="EMBL/GenBank/DDBJ databases">
        <title>Genome-scale phylogeny and comparative genomics of the fungal order Sordariales.</title>
        <authorList>
            <consortium name="Lawrence Berkeley National Laboratory"/>
            <person name="Hensen N."/>
            <person name="Bonometti L."/>
            <person name="Westerberg I."/>
            <person name="Brannstrom I.O."/>
            <person name="Guillou S."/>
            <person name="Cros-Aarteil S."/>
            <person name="Calhoun S."/>
            <person name="Haridas S."/>
            <person name="Kuo A."/>
            <person name="Mondo S."/>
            <person name="Pangilinan J."/>
            <person name="Riley R."/>
            <person name="Labutti K."/>
            <person name="Andreopoulos B."/>
            <person name="Lipzen A."/>
            <person name="Chen C."/>
            <person name="Yanf M."/>
            <person name="Daum C."/>
            <person name="Ng V."/>
            <person name="Clum A."/>
            <person name="Steindorff A."/>
            <person name="Ohm R."/>
            <person name="Martin F."/>
            <person name="Silar P."/>
            <person name="Natvig D."/>
            <person name="Lalanne C."/>
            <person name="Gautier V."/>
            <person name="Ament-Velasquez S.L."/>
            <person name="Kruys A."/>
            <person name="Hutchinson M.I."/>
            <person name="Powell A.J."/>
            <person name="Barry K."/>
            <person name="Miller A.N."/>
            <person name="Grigoriev I.V."/>
            <person name="Debuchy R."/>
            <person name="Gladieux P."/>
            <person name="Thoren M.H."/>
            <person name="Johannesson H."/>
        </authorList>
    </citation>
    <scope>NUCLEOTIDE SEQUENCE</scope>
    <source>
        <strain evidence="6">8032-3</strain>
    </source>
</reference>
<sequence length="287" mass="31370">MPPADNPATSAEETRRLQATFQDRPLSAHGAQWDSLWTASYTPWDRGGPSAALDDLLAERGSDLFFQGAGEEKTTEKKRRRARALVPGCGRGYDALLLAAYGFDVVGLDYSAAATREAAGVEASVGAEEAYRPRGEEGEKGTVTWLTGDFFGDEFLGKAGTESFDLIFDYTFLCALPLEARPKWAKRMSQLLARDGGRLVCLEWPLHKPASSGGPPWGLTAEVYVAHLSRPGEEVPYGQDGRPVEDDAGQPAADGLKRLVRVQPRRTHRAGYDREGNIIDFISVWSH</sequence>